<organism evidence="1">
    <name type="scientific">Anguilla anguilla</name>
    <name type="common">European freshwater eel</name>
    <name type="synonym">Muraena anguilla</name>
    <dbReference type="NCBI Taxonomy" id="7936"/>
    <lineage>
        <taxon>Eukaryota</taxon>
        <taxon>Metazoa</taxon>
        <taxon>Chordata</taxon>
        <taxon>Craniata</taxon>
        <taxon>Vertebrata</taxon>
        <taxon>Euteleostomi</taxon>
        <taxon>Actinopterygii</taxon>
        <taxon>Neopterygii</taxon>
        <taxon>Teleostei</taxon>
        <taxon>Anguilliformes</taxon>
        <taxon>Anguillidae</taxon>
        <taxon>Anguilla</taxon>
    </lineage>
</organism>
<evidence type="ECO:0000313" key="1">
    <source>
        <dbReference type="EMBL" id="JAH74066.1"/>
    </source>
</evidence>
<sequence length="58" mass="6416">MDCEIFRTLSAVLGKEPGDGKQNGRESVQSVRSLIATVADQVILRYAQLPAVSKFRHE</sequence>
<protein>
    <submittedName>
        <fullName evidence="1">Uncharacterized protein</fullName>
    </submittedName>
</protein>
<reference evidence="1" key="2">
    <citation type="journal article" date="2015" name="Fish Shellfish Immunol.">
        <title>Early steps in the European eel (Anguilla anguilla)-Vibrio vulnificus interaction in the gills: Role of the RtxA13 toxin.</title>
        <authorList>
            <person name="Callol A."/>
            <person name="Pajuelo D."/>
            <person name="Ebbesson L."/>
            <person name="Teles M."/>
            <person name="MacKenzie S."/>
            <person name="Amaro C."/>
        </authorList>
    </citation>
    <scope>NUCLEOTIDE SEQUENCE</scope>
</reference>
<name>A0A0E9V7T3_ANGAN</name>
<accession>A0A0E9V7T3</accession>
<dbReference type="AlphaFoldDB" id="A0A0E9V7T3"/>
<reference evidence="1" key="1">
    <citation type="submission" date="2014-11" db="EMBL/GenBank/DDBJ databases">
        <authorList>
            <person name="Amaro Gonzalez C."/>
        </authorList>
    </citation>
    <scope>NUCLEOTIDE SEQUENCE</scope>
</reference>
<proteinExistence type="predicted"/>
<dbReference type="EMBL" id="GBXM01034511">
    <property type="protein sequence ID" value="JAH74066.1"/>
    <property type="molecule type" value="Transcribed_RNA"/>
</dbReference>